<keyword evidence="1" id="KW-1185">Reference proteome</keyword>
<evidence type="ECO:0000313" key="2">
    <source>
        <dbReference type="RefSeq" id="XP_065671584.1"/>
    </source>
</evidence>
<sequence>MNFQGIYFVQVILFTMLYIRHVTCRRVPIISFMKTKRDLMNRESVKKLQLQTMLNALNIKSSENSELFNDRLSETVKRDTDGNPIVNTDFSNLIGSQNEDWDLVRQPGVLSKQDDIKNNNEFLEKRANTPCRRKREILLNKRSLDTPHGEGLVPAYGIYDEMCEDSLPVEVVKIDKLVVEDGVIKDQNIIEKAMLA</sequence>
<evidence type="ECO:0000313" key="1">
    <source>
        <dbReference type="Proteomes" id="UP001652625"/>
    </source>
</evidence>
<evidence type="ECO:0000313" key="3">
    <source>
        <dbReference type="RefSeq" id="XP_065671585.1"/>
    </source>
</evidence>
<organism evidence="1 3">
    <name type="scientific">Hydra vulgaris</name>
    <name type="common">Hydra</name>
    <name type="synonym">Hydra attenuata</name>
    <dbReference type="NCBI Taxonomy" id="6087"/>
    <lineage>
        <taxon>Eukaryota</taxon>
        <taxon>Metazoa</taxon>
        <taxon>Cnidaria</taxon>
        <taxon>Hydrozoa</taxon>
        <taxon>Hydroidolina</taxon>
        <taxon>Anthoathecata</taxon>
        <taxon>Aplanulata</taxon>
        <taxon>Hydridae</taxon>
        <taxon>Hydra</taxon>
    </lineage>
</organism>
<protein>
    <submittedName>
        <fullName evidence="2 3">Uncharacterized protein LOC105844140</fullName>
    </submittedName>
</protein>
<accession>A0ABM4DB47</accession>
<reference evidence="2 3" key="1">
    <citation type="submission" date="2025-05" db="UniProtKB">
        <authorList>
            <consortium name="RefSeq"/>
        </authorList>
    </citation>
    <scope>IDENTIFICATION</scope>
</reference>
<dbReference type="RefSeq" id="XP_065671584.1">
    <property type="nucleotide sequence ID" value="XM_065815512.1"/>
</dbReference>
<name>A0ABM4DB47_HYDVU</name>
<gene>
    <name evidence="2 3" type="primary">LOC105844140</name>
</gene>
<dbReference type="GeneID" id="105844140"/>
<proteinExistence type="predicted"/>
<dbReference type="Proteomes" id="UP001652625">
    <property type="component" value="Chromosome 13"/>
</dbReference>
<dbReference type="RefSeq" id="XP_065671585.1">
    <property type="nucleotide sequence ID" value="XM_065815513.1"/>
</dbReference>